<dbReference type="InterPro" id="IPR027417">
    <property type="entry name" value="P-loop_NTPase"/>
</dbReference>
<gene>
    <name evidence="3" type="ORF">MC7420_3248</name>
</gene>
<organism evidence="3 4">
    <name type="scientific">Coleofasciculus chthonoplastes PCC 7420</name>
    <dbReference type="NCBI Taxonomy" id="118168"/>
    <lineage>
        <taxon>Bacteria</taxon>
        <taxon>Bacillati</taxon>
        <taxon>Cyanobacteriota</taxon>
        <taxon>Cyanophyceae</taxon>
        <taxon>Coleofasciculales</taxon>
        <taxon>Coleofasciculaceae</taxon>
        <taxon>Coleofasciculus</taxon>
    </lineage>
</organism>
<dbReference type="Pfam" id="PF01926">
    <property type="entry name" value="MMR_HSR1"/>
    <property type="match status" value="1"/>
</dbReference>
<dbReference type="STRING" id="118168.MC7420_3248"/>
<dbReference type="Gene3D" id="3.40.50.300">
    <property type="entry name" value="P-loop containing nucleotide triphosphate hydrolases"/>
    <property type="match status" value="1"/>
</dbReference>
<feature type="domain" description="G" evidence="2">
    <location>
        <begin position="30"/>
        <end position="150"/>
    </location>
</feature>
<dbReference type="HOGENOM" id="CLU_052008_1_0_3"/>
<accession>B4VYT7</accession>
<name>B4VYT7_9CYAN</name>
<dbReference type="eggNOG" id="COG3596">
    <property type="taxonomic scope" value="Bacteria"/>
</dbReference>
<protein>
    <submittedName>
        <fullName evidence="3">GTPase, putative</fullName>
    </submittedName>
</protein>
<dbReference type="InterPro" id="IPR006073">
    <property type="entry name" value="GTP-bd"/>
</dbReference>
<feature type="transmembrane region" description="Helical" evidence="1">
    <location>
        <begin position="313"/>
        <end position="336"/>
    </location>
</feature>
<feature type="transmembrane region" description="Helical" evidence="1">
    <location>
        <begin position="282"/>
        <end position="301"/>
    </location>
</feature>
<dbReference type="CDD" id="cd00882">
    <property type="entry name" value="Ras_like_GTPase"/>
    <property type="match status" value="1"/>
</dbReference>
<evidence type="ECO:0000313" key="4">
    <source>
        <dbReference type="Proteomes" id="UP000003835"/>
    </source>
</evidence>
<dbReference type="eggNOG" id="COG3597">
    <property type="taxonomic scope" value="Bacteria"/>
</dbReference>
<keyword evidence="4" id="KW-1185">Reference proteome</keyword>
<keyword evidence="1" id="KW-0472">Membrane</keyword>
<keyword evidence="1" id="KW-0812">Transmembrane</keyword>
<reference evidence="3 4" key="1">
    <citation type="submission" date="2008-07" db="EMBL/GenBank/DDBJ databases">
        <authorList>
            <person name="Tandeau de Marsac N."/>
            <person name="Ferriera S."/>
            <person name="Johnson J."/>
            <person name="Kravitz S."/>
            <person name="Beeson K."/>
            <person name="Sutton G."/>
            <person name="Rogers Y.-H."/>
            <person name="Friedman R."/>
            <person name="Frazier M."/>
            <person name="Venter J.C."/>
        </authorList>
    </citation>
    <scope>NUCLEOTIDE SEQUENCE [LARGE SCALE GENOMIC DNA]</scope>
    <source>
        <strain evidence="3 4">PCC 7420</strain>
    </source>
</reference>
<proteinExistence type="predicted"/>
<keyword evidence="1" id="KW-1133">Transmembrane helix</keyword>
<feature type="transmembrane region" description="Helical" evidence="1">
    <location>
        <begin position="255"/>
        <end position="275"/>
    </location>
</feature>
<evidence type="ECO:0000259" key="2">
    <source>
        <dbReference type="Pfam" id="PF01926"/>
    </source>
</evidence>
<evidence type="ECO:0000256" key="1">
    <source>
        <dbReference type="SAM" id="Phobius"/>
    </source>
</evidence>
<dbReference type="GO" id="GO:0005525">
    <property type="term" value="F:GTP binding"/>
    <property type="evidence" value="ECO:0007669"/>
    <property type="project" value="InterPro"/>
</dbReference>
<dbReference type="OrthoDB" id="9255830at2"/>
<dbReference type="RefSeq" id="WP_006103932.1">
    <property type="nucleotide sequence ID" value="NZ_DS989861.1"/>
</dbReference>
<dbReference type="AlphaFoldDB" id="B4VYT7"/>
<sequence length="390" mass="42769">MAEDFSVDQLLDKMSEAYEDAGKDTGQCNVLVIGKTGVGKSTLINAIFQSRLAETGVGYPVTQTIRRYRKKGCPITVYDTPGLELNPEQIQQVRLDVAELIETQRLQAAQEHIHVIWYCLEHEAGRFDEVEEKWLNKLQLQDVPIILVVTQTLTRKRSEFQVFLDSKNLPVSQVVAVLAQPKPIDDEYTIKAHGLDHLVEVTANLLSTEARKAFLREQSRNITLKAGEAFKYVTGYVAGSALVGASPIPFSDAPILVTMQTVMLANITAIFGLPFDRAFTSTVLSTIVGVGGVATVGRAIAANLLKMIPGAGTIVGGAISASTAAALTLALGLAYIESLKYYLKRKLEGHEIPLSELAKIILEQYKFYARTGQKTLKEEPITPPRKIDIE</sequence>
<dbReference type="SUPFAM" id="SSF52540">
    <property type="entry name" value="P-loop containing nucleoside triphosphate hydrolases"/>
    <property type="match status" value="1"/>
</dbReference>
<dbReference type="Proteomes" id="UP000003835">
    <property type="component" value="Unassembled WGS sequence"/>
</dbReference>
<evidence type="ECO:0000313" key="3">
    <source>
        <dbReference type="EMBL" id="EDX72802.1"/>
    </source>
</evidence>
<dbReference type="EMBL" id="DS989861">
    <property type="protein sequence ID" value="EDX72802.1"/>
    <property type="molecule type" value="Genomic_DNA"/>
</dbReference>